<proteinExistence type="predicted"/>
<evidence type="ECO:0000256" key="1">
    <source>
        <dbReference type="SAM" id="MobiDB-lite"/>
    </source>
</evidence>
<comment type="caution">
    <text evidence="2">The sequence shown here is derived from an EMBL/GenBank/DDBJ whole genome shotgun (WGS) entry which is preliminary data.</text>
</comment>
<evidence type="ECO:0000313" key="3">
    <source>
        <dbReference type="Proteomes" id="UP000287651"/>
    </source>
</evidence>
<dbReference type="EMBL" id="AMZH03001904">
    <property type="protein sequence ID" value="RRT77540.1"/>
    <property type="molecule type" value="Genomic_DNA"/>
</dbReference>
<reference evidence="2 3" key="1">
    <citation type="journal article" date="2014" name="Agronomy (Basel)">
        <title>A Draft Genome Sequence for Ensete ventricosum, the Drought-Tolerant Tree Against Hunger.</title>
        <authorList>
            <person name="Harrison J."/>
            <person name="Moore K.A."/>
            <person name="Paszkiewicz K."/>
            <person name="Jones T."/>
            <person name="Grant M."/>
            <person name="Ambacheew D."/>
            <person name="Muzemil S."/>
            <person name="Studholme D.J."/>
        </authorList>
    </citation>
    <scope>NUCLEOTIDE SEQUENCE [LARGE SCALE GENOMIC DNA]</scope>
</reference>
<feature type="compositionally biased region" description="Basic and acidic residues" evidence="1">
    <location>
        <begin position="98"/>
        <end position="111"/>
    </location>
</feature>
<name>A0A427AMV0_ENSVE</name>
<evidence type="ECO:0000313" key="2">
    <source>
        <dbReference type="EMBL" id="RRT77540.1"/>
    </source>
</evidence>
<protein>
    <submittedName>
        <fullName evidence="2">Uncharacterized protein</fullName>
    </submittedName>
</protein>
<dbReference type="AlphaFoldDB" id="A0A427AMV0"/>
<feature type="region of interest" description="Disordered" evidence="1">
    <location>
        <begin position="92"/>
        <end position="111"/>
    </location>
</feature>
<gene>
    <name evidence="2" type="ORF">B296_00028434</name>
</gene>
<dbReference type="Proteomes" id="UP000287651">
    <property type="component" value="Unassembled WGS sequence"/>
</dbReference>
<feature type="region of interest" description="Disordered" evidence="1">
    <location>
        <begin position="30"/>
        <end position="56"/>
    </location>
</feature>
<accession>A0A427AMV0</accession>
<organism evidence="2 3">
    <name type="scientific">Ensete ventricosum</name>
    <name type="common">Abyssinian banana</name>
    <name type="synonym">Musa ensete</name>
    <dbReference type="NCBI Taxonomy" id="4639"/>
    <lineage>
        <taxon>Eukaryota</taxon>
        <taxon>Viridiplantae</taxon>
        <taxon>Streptophyta</taxon>
        <taxon>Embryophyta</taxon>
        <taxon>Tracheophyta</taxon>
        <taxon>Spermatophyta</taxon>
        <taxon>Magnoliopsida</taxon>
        <taxon>Liliopsida</taxon>
        <taxon>Zingiberales</taxon>
        <taxon>Musaceae</taxon>
        <taxon>Ensete</taxon>
    </lineage>
</organism>
<sequence>MGHGWVAKSNDDGYGGCKKMKKMREVVAMGSVATRKGSRSKEKEEGSDSASSIDHYSRLARDVLADEVRLMITAAKMMRNYNKVAEMTTEEGGTVGDCDMRLEDNSDDNTR</sequence>